<name>A0A371IAQ1_MUCPR</name>
<dbReference type="EMBL" id="QJKJ01000527">
    <property type="protein sequence ID" value="RDY12123.1"/>
    <property type="molecule type" value="Genomic_DNA"/>
</dbReference>
<comment type="caution">
    <text evidence="2">The sequence shown here is derived from an EMBL/GenBank/DDBJ whole genome shotgun (WGS) entry which is preliminary data.</text>
</comment>
<organism evidence="2 3">
    <name type="scientific">Mucuna pruriens</name>
    <name type="common">Velvet bean</name>
    <name type="synonym">Dolichos pruriens</name>
    <dbReference type="NCBI Taxonomy" id="157652"/>
    <lineage>
        <taxon>Eukaryota</taxon>
        <taxon>Viridiplantae</taxon>
        <taxon>Streptophyta</taxon>
        <taxon>Embryophyta</taxon>
        <taxon>Tracheophyta</taxon>
        <taxon>Spermatophyta</taxon>
        <taxon>Magnoliopsida</taxon>
        <taxon>eudicotyledons</taxon>
        <taxon>Gunneridae</taxon>
        <taxon>Pentapetalae</taxon>
        <taxon>rosids</taxon>
        <taxon>fabids</taxon>
        <taxon>Fabales</taxon>
        <taxon>Fabaceae</taxon>
        <taxon>Papilionoideae</taxon>
        <taxon>50 kb inversion clade</taxon>
        <taxon>NPAAA clade</taxon>
        <taxon>indigoferoid/millettioid clade</taxon>
        <taxon>Phaseoleae</taxon>
        <taxon>Mucuna</taxon>
    </lineage>
</organism>
<dbReference type="Proteomes" id="UP000257109">
    <property type="component" value="Unassembled WGS sequence"/>
</dbReference>
<feature type="signal peptide" evidence="1">
    <location>
        <begin position="1"/>
        <end position="24"/>
    </location>
</feature>
<keyword evidence="3" id="KW-1185">Reference proteome</keyword>
<evidence type="ECO:0000313" key="3">
    <source>
        <dbReference type="Proteomes" id="UP000257109"/>
    </source>
</evidence>
<dbReference type="OrthoDB" id="1419539at2759"/>
<accession>A0A371IAQ1</accession>
<dbReference type="AlphaFoldDB" id="A0A371IAQ1"/>
<feature type="chain" id="PRO_5016861351" evidence="1">
    <location>
        <begin position="25"/>
        <end position="93"/>
    </location>
</feature>
<proteinExistence type="predicted"/>
<sequence length="93" mass="9588">MERVSKVLVMLAMVLVVFAWDVEGRRLLKEENVDEPQNFIGSGGLGGIFPSPSPGFSFTGVGFGPSGFCTFPGGCTPSTLPTIPGAGGSVPAR</sequence>
<keyword evidence="1" id="KW-0732">Signal</keyword>
<reference evidence="2" key="1">
    <citation type="submission" date="2018-05" db="EMBL/GenBank/DDBJ databases">
        <title>Draft genome of Mucuna pruriens seed.</title>
        <authorList>
            <person name="Nnadi N.E."/>
            <person name="Vos R."/>
            <person name="Hasami M.H."/>
            <person name="Devisetty U.K."/>
            <person name="Aguiy J.C."/>
        </authorList>
    </citation>
    <scope>NUCLEOTIDE SEQUENCE [LARGE SCALE GENOMIC DNA]</scope>
    <source>
        <strain evidence="2">JCA_2017</strain>
    </source>
</reference>
<feature type="non-terminal residue" evidence="2">
    <location>
        <position position="1"/>
    </location>
</feature>
<gene>
    <name evidence="2" type="ORF">CR513_03122</name>
</gene>
<evidence type="ECO:0000256" key="1">
    <source>
        <dbReference type="SAM" id="SignalP"/>
    </source>
</evidence>
<protein>
    <submittedName>
        <fullName evidence="2">Uncharacterized protein</fullName>
    </submittedName>
</protein>
<evidence type="ECO:0000313" key="2">
    <source>
        <dbReference type="EMBL" id="RDY12123.1"/>
    </source>
</evidence>